<dbReference type="InterPro" id="IPR012337">
    <property type="entry name" value="RNaseH-like_sf"/>
</dbReference>
<feature type="domain" description="Exonuclease" evidence="1">
    <location>
        <begin position="2"/>
        <end position="214"/>
    </location>
</feature>
<dbReference type="InterPro" id="IPR036397">
    <property type="entry name" value="RNaseH_sf"/>
</dbReference>
<protein>
    <recommendedName>
        <fullName evidence="1">Exonuclease domain-containing protein</fullName>
    </recommendedName>
</protein>
<dbReference type="SUPFAM" id="SSF53098">
    <property type="entry name" value="Ribonuclease H-like"/>
    <property type="match status" value="1"/>
</dbReference>
<name>A0A6C0DBC9_9ZZZZ</name>
<evidence type="ECO:0000313" key="2">
    <source>
        <dbReference type="EMBL" id="QHT13713.1"/>
    </source>
</evidence>
<dbReference type="SMART" id="SM00479">
    <property type="entry name" value="EXOIII"/>
    <property type="match status" value="1"/>
</dbReference>
<dbReference type="GO" id="GO:0003676">
    <property type="term" value="F:nucleic acid binding"/>
    <property type="evidence" value="ECO:0007669"/>
    <property type="project" value="InterPro"/>
</dbReference>
<dbReference type="InterPro" id="IPR013520">
    <property type="entry name" value="Ribonucl_H"/>
</dbReference>
<proteinExistence type="predicted"/>
<dbReference type="EMBL" id="MN739576">
    <property type="protein sequence ID" value="QHT13713.1"/>
    <property type="molecule type" value="Genomic_DNA"/>
</dbReference>
<organism evidence="2">
    <name type="scientific">viral metagenome</name>
    <dbReference type="NCBI Taxonomy" id="1070528"/>
    <lineage>
        <taxon>unclassified sequences</taxon>
        <taxon>metagenomes</taxon>
        <taxon>organismal metagenomes</taxon>
    </lineage>
</organism>
<dbReference type="Gene3D" id="3.30.420.10">
    <property type="entry name" value="Ribonuclease H-like superfamily/Ribonuclease H"/>
    <property type="match status" value="1"/>
</dbReference>
<reference evidence="2" key="1">
    <citation type="journal article" date="2020" name="Nature">
        <title>Giant virus diversity and host interactions through global metagenomics.</title>
        <authorList>
            <person name="Schulz F."/>
            <person name="Roux S."/>
            <person name="Paez-Espino D."/>
            <person name="Jungbluth S."/>
            <person name="Walsh D.A."/>
            <person name="Denef V.J."/>
            <person name="McMahon K.D."/>
            <person name="Konstantinidis K.T."/>
            <person name="Eloe-Fadrosh E.A."/>
            <person name="Kyrpides N.C."/>
            <person name="Woyke T."/>
        </authorList>
    </citation>
    <scope>NUCLEOTIDE SEQUENCE</scope>
    <source>
        <strain evidence="2">GVMAG-M-3300023174-132</strain>
    </source>
</reference>
<dbReference type="CDD" id="cd06127">
    <property type="entry name" value="DEDDh"/>
    <property type="match status" value="1"/>
</dbReference>
<dbReference type="AlphaFoldDB" id="A0A6C0DBC9"/>
<evidence type="ECO:0000259" key="1">
    <source>
        <dbReference type="SMART" id="SM00479"/>
    </source>
</evidence>
<sequence>MKLLLIDTETNGLPANRFAPASCWEHYPAILQLSYLVYESEDSSLGKALVCRDISIALPEGVKWNPEAAAIHGIDEATARKGEKAADALTELYRVLRTVDCVCAHNLAFDRNIIRAAAYAEADRGNGPPELRTIWPRGITELCTMAATRELLCLPSAFASETKRFKAPRLGELYAWLYGHVYDISGSGQVLHTAQSDTHCLAQCVSELIRRGYLKWQDGAWITPVTPAMQVAASSSVSA</sequence>
<dbReference type="Pfam" id="PF00929">
    <property type="entry name" value="RNase_T"/>
    <property type="match status" value="1"/>
</dbReference>
<accession>A0A6C0DBC9</accession>